<comment type="similarity">
    <text evidence="1 5">Belongs to the acetyltransferase Eis family.</text>
</comment>
<feature type="binding site" evidence="5">
    <location>
        <begin position="113"/>
        <end position="118"/>
    </location>
    <ligand>
        <name>acetyl-CoA</name>
        <dbReference type="ChEBI" id="CHEBI:57288"/>
    </ligand>
</feature>
<dbReference type="SUPFAM" id="SSF55729">
    <property type="entry name" value="Acyl-CoA N-acyltransferases (Nat)"/>
    <property type="match status" value="1"/>
</dbReference>
<dbReference type="Pfam" id="PF13530">
    <property type="entry name" value="SCP2_2"/>
    <property type="match status" value="1"/>
</dbReference>
<evidence type="ECO:0000256" key="2">
    <source>
        <dbReference type="ARBA" id="ARBA00022488"/>
    </source>
</evidence>
<protein>
    <recommendedName>
        <fullName evidence="6">N-acetyltransferase domain-containing protein</fullName>
    </recommendedName>
</protein>
<sequence>MRLSFVRQEHDMSAQSADGSAFEFDVRVLTDERDLIAALEVFRTAMVGLPWSAPIPPEIAGKFFEVGRTLGAFADGELVGTVDSTRGSLTLPGGRTVAHAAVTHIGVLPTHTRRGIVSHLVRRQLTDARDAGEVVATLRASEATIYGRFGYGIASRVASVTVDTRRGGFRPEVPAGDPVRLLPADQMWDVLPTIHARIPNTRPGFITRSSQWWAAQELRYGQDRGPAYTAVTGPEGAETGFVRYHPVGTETWFGNHERSIVVDDLFAPSREAFVGLIRFLWELDLVDRIVFPGLPVDTSLPWMLTDQRAVATNHIRDETWLRVLDVEAALRARTYGDGGSLVLAVHDPLLPENTGTYRIADGRFEAVTPGVASDADLETDVATLGSVLLGSMHWHQLAYSGAVRTGSVDALARADRLFTTGSAAFAGTNF</sequence>
<dbReference type="HAMAP" id="MF_01812">
    <property type="entry name" value="Eis"/>
    <property type="match status" value="1"/>
</dbReference>
<dbReference type="GO" id="GO:0030649">
    <property type="term" value="P:aminoglycoside antibiotic catabolic process"/>
    <property type="evidence" value="ECO:0007669"/>
    <property type="project" value="TreeGrafter"/>
</dbReference>
<dbReference type="PANTHER" id="PTHR37817:SF1">
    <property type="entry name" value="N-ACETYLTRANSFERASE EIS"/>
    <property type="match status" value="1"/>
</dbReference>
<dbReference type="InterPro" id="IPR041380">
    <property type="entry name" value="Acetyltransf_17"/>
</dbReference>
<dbReference type="Pfam" id="PF17668">
    <property type="entry name" value="Acetyltransf_17"/>
    <property type="match status" value="1"/>
</dbReference>
<evidence type="ECO:0000313" key="7">
    <source>
        <dbReference type="EMBL" id="AIU93647.1"/>
    </source>
</evidence>
<gene>
    <name evidence="7" type="ORF">LRS1606.213</name>
</gene>
<dbReference type="InterPro" id="IPR022902">
    <property type="entry name" value="NAcTrfase_Eis"/>
</dbReference>
<dbReference type="EMBL" id="KJ605395">
    <property type="protein sequence ID" value="AIU93647.1"/>
    <property type="molecule type" value="Genomic_DNA"/>
</dbReference>
<evidence type="ECO:0000259" key="6">
    <source>
        <dbReference type="PROSITE" id="PS51186"/>
    </source>
</evidence>
<dbReference type="Gene3D" id="3.40.630.30">
    <property type="match status" value="2"/>
</dbReference>
<dbReference type="SUPFAM" id="SSF55718">
    <property type="entry name" value="SCP-like"/>
    <property type="match status" value="1"/>
</dbReference>
<dbReference type="InterPro" id="IPR016181">
    <property type="entry name" value="Acyl_CoA_acyltransferase"/>
</dbReference>
<comment type="subunit">
    <text evidence="5">Homohexamer; trimer of dimers.</text>
</comment>
<dbReference type="AlphaFoldDB" id="A0A097SQ48"/>
<dbReference type="InterPro" id="IPR036527">
    <property type="entry name" value="SCP2_sterol-bd_dom_sf"/>
</dbReference>
<reference evidence="7" key="1">
    <citation type="submission" date="2014-03" db="EMBL/GenBank/DDBJ databases">
        <authorList>
            <person name="Zhang G."/>
            <person name="Zhu L."/>
            <person name="Fang P."/>
        </authorList>
    </citation>
    <scope>NUCLEOTIDE SEQUENCE</scope>
    <source>
        <strain evidence="7">NS1</strain>
        <plasmid evidence="7">pNSL1</plasmid>
    </source>
</reference>
<proteinExistence type="inferred from homology"/>
<keyword evidence="3 5" id="KW-0808">Transferase</keyword>
<keyword evidence="7" id="KW-0614">Plasmid</keyword>
<dbReference type="InterPro" id="IPR000182">
    <property type="entry name" value="GNAT_dom"/>
</dbReference>
<feature type="active site" description="Proton donor" evidence="5">
    <location>
        <position position="146"/>
    </location>
</feature>
<dbReference type="Pfam" id="PF13527">
    <property type="entry name" value="Acetyltransf_9"/>
    <property type="match status" value="1"/>
</dbReference>
<geneLocation type="plasmid" evidence="7">
    <name>pNSL1</name>
</geneLocation>
<organism evidence="7">
    <name type="scientific">Rhodococcus sp. NS1</name>
    <dbReference type="NCBI Taxonomy" id="402236"/>
    <lineage>
        <taxon>Bacteria</taxon>
        <taxon>Bacillati</taxon>
        <taxon>Actinomycetota</taxon>
        <taxon>Actinomycetes</taxon>
        <taxon>Mycobacteriales</taxon>
        <taxon>Nocardiaceae</taxon>
        <taxon>Rhodococcus</taxon>
    </lineage>
</organism>
<dbReference type="InterPro" id="IPR025559">
    <property type="entry name" value="Eis_dom"/>
</dbReference>
<feature type="binding site" evidence="5">
    <location>
        <begin position="141"/>
        <end position="142"/>
    </location>
    <ligand>
        <name>acetyl-CoA</name>
        <dbReference type="ChEBI" id="CHEBI:57288"/>
    </ligand>
</feature>
<feature type="domain" description="N-acetyltransferase" evidence="6">
    <location>
        <begin position="24"/>
        <end position="176"/>
    </location>
</feature>
<dbReference type="NCBIfam" id="NF002367">
    <property type="entry name" value="PRK01346.1-4"/>
    <property type="match status" value="1"/>
</dbReference>
<keyword evidence="2" id="KW-1036">Host cytoplasmic vesicle</keyword>
<feature type="binding site" evidence="5">
    <location>
        <begin position="105"/>
        <end position="107"/>
    </location>
    <ligand>
        <name>acetyl-CoA</name>
        <dbReference type="ChEBI" id="CHEBI:57288"/>
    </ligand>
</feature>
<evidence type="ECO:0000256" key="3">
    <source>
        <dbReference type="ARBA" id="ARBA00022679"/>
    </source>
</evidence>
<dbReference type="InterPro" id="IPR051554">
    <property type="entry name" value="Acetyltransferase_Eis"/>
</dbReference>
<keyword evidence="4 5" id="KW-0012">Acyltransferase</keyword>
<name>A0A097SQ48_9NOCA</name>
<dbReference type="PROSITE" id="PS51186">
    <property type="entry name" value="GNAT"/>
    <property type="match status" value="1"/>
</dbReference>
<dbReference type="GO" id="GO:0034069">
    <property type="term" value="F:aminoglycoside N-acetyltransferase activity"/>
    <property type="evidence" value="ECO:0007669"/>
    <property type="project" value="TreeGrafter"/>
</dbReference>
<evidence type="ECO:0000256" key="4">
    <source>
        <dbReference type="ARBA" id="ARBA00023315"/>
    </source>
</evidence>
<dbReference type="Gene3D" id="3.30.1050.10">
    <property type="entry name" value="SCP2 sterol-binding domain"/>
    <property type="match status" value="1"/>
</dbReference>
<evidence type="ECO:0000256" key="5">
    <source>
        <dbReference type="HAMAP-Rule" id="MF_01812"/>
    </source>
</evidence>
<feature type="active site" description="Proton acceptor; via carboxylate" evidence="5">
    <location>
        <position position="430"/>
    </location>
</feature>
<dbReference type="PANTHER" id="PTHR37817">
    <property type="entry name" value="N-ACETYLTRANSFERASE EIS"/>
    <property type="match status" value="1"/>
</dbReference>
<accession>A0A097SQ48</accession>
<evidence type="ECO:0000256" key="1">
    <source>
        <dbReference type="ARBA" id="ARBA00009213"/>
    </source>
</evidence>
<dbReference type="CDD" id="cd04301">
    <property type="entry name" value="NAT_SF"/>
    <property type="match status" value="1"/>
</dbReference>